<dbReference type="PANTHER" id="PTHR43135:SF3">
    <property type="entry name" value="ALPHA-D-RIBOSE 1-METHYLPHOSPHONATE 5-TRIPHOSPHATE DIPHOSPHATASE"/>
    <property type="match status" value="1"/>
</dbReference>
<dbReference type="Proteomes" id="UP000055611">
    <property type="component" value="Chromosome"/>
</dbReference>
<dbReference type="EMBL" id="CP014206">
    <property type="protein sequence ID" value="AMK10279.1"/>
    <property type="molecule type" value="Genomic_DNA"/>
</dbReference>
<dbReference type="PROSITE" id="PS51318">
    <property type="entry name" value="TAT"/>
    <property type="match status" value="1"/>
</dbReference>
<protein>
    <submittedName>
        <fullName evidence="4 5">Amidohydrolase</fullName>
    </submittedName>
</protein>
<evidence type="ECO:0000313" key="5">
    <source>
        <dbReference type="EMBL" id="TDT82017.1"/>
    </source>
</evidence>
<dbReference type="SUPFAM" id="SSF51556">
    <property type="entry name" value="Metallo-dependent hydrolases"/>
    <property type="match status" value="1"/>
</dbReference>
<keyword evidence="1" id="KW-0408">Iron</keyword>
<evidence type="ECO:0000313" key="7">
    <source>
        <dbReference type="Proteomes" id="UP000295506"/>
    </source>
</evidence>
<keyword evidence="6" id="KW-1185">Reference proteome</keyword>
<sequence length="407" mass="42563">MLSRRDFLTVLARVAPFAWALSPAGPIPRALAGPDRTSPGAIFALAGTVLPGRGDPLPGHAVLIRHGRIEAVVPAGLPRDRPVVAPPDAWILPGVINAHCHHAHTPEDRRRLWLESGVTALGDAASPLAALPDLLRSPAGTTATASACGPMLAPPGGYPLNAHTRDMALEINSPARGEDAVRRLADLGAGSVKIAFEPGNGPAPLPLFDAATARAVCDTARRLGLGVRAHVQDLSGLEPALNAGVRTIEHVPHVLRTPDGPAPVLDKSGAVLPAYRTLLERMARDGVILTPTLDVLSRTPWGGPALFEPVRTFHAMGGRVALGNDYPYRRTDAGMPAPEMRLLAEAGLPPEAVVEAATANAAEACGLRDRGLIAPGMAADLLVVRGFPTPDELQDPLHIVKDGVFIR</sequence>
<dbReference type="Gene3D" id="2.30.40.10">
    <property type="entry name" value="Urease, subunit C, domain 1"/>
    <property type="match status" value="1"/>
</dbReference>
<dbReference type="Gene3D" id="3.40.50.10910">
    <property type="entry name" value="Amidohydrolase"/>
    <property type="match status" value="1"/>
</dbReference>
<dbReference type="KEGG" id="dej:AWY79_03675"/>
<evidence type="ECO:0000256" key="2">
    <source>
        <dbReference type="SAM" id="SignalP"/>
    </source>
</evidence>
<gene>
    <name evidence="4" type="ORF">AWY79_03675</name>
    <name evidence="5" type="ORF">EDC59_11836</name>
</gene>
<dbReference type="EMBL" id="SOBK01000018">
    <property type="protein sequence ID" value="TDT82017.1"/>
    <property type="molecule type" value="Genomic_DNA"/>
</dbReference>
<dbReference type="InterPro" id="IPR032466">
    <property type="entry name" value="Metal_Hydrolase"/>
</dbReference>
<keyword evidence="2" id="KW-0732">Signal</keyword>
<dbReference type="Gene3D" id="3.30.110.90">
    <property type="entry name" value="Amidohydrolase"/>
    <property type="match status" value="1"/>
</dbReference>
<dbReference type="GO" id="GO:0016810">
    <property type="term" value="F:hydrolase activity, acting on carbon-nitrogen (but not peptide) bonds"/>
    <property type="evidence" value="ECO:0007669"/>
    <property type="project" value="InterPro"/>
</dbReference>
<dbReference type="InterPro" id="IPR011059">
    <property type="entry name" value="Metal-dep_hydrolase_composite"/>
</dbReference>
<dbReference type="InterPro" id="IPR006311">
    <property type="entry name" value="TAT_signal"/>
</dbReference>
<evidence type="ECO:0000256" key="1">
    <source>
        <dbReference type="ARBA" id="ARBA00023014"/>
    </source>
</evidence>
<dbReference type="InterPro" id="IPR006680">
    <property type="entry name" value="Amidohydro-rel"/>
</dbReference>
<organism evidence="5 7">
    <name type="scientific">Pseudodesulfovibrio indicus</name>
    <dbReference type="NCBI Taxonomy" id="1716143"/>
    <lineage>
        <taxon>Bacteria</taxon>
        <taxon>Pseudomonadati</taxon>
        <taxon>Thermodesulfobacteriota</taxon>
        <taxon>Desulfovibrionia</taxon>
        <taxon>Desulfovibrionales</taxon>
        <taxon>Desulfovibrionaceae</taxon>
    </lineage>
</organism>
<dbReference type="RefSeq" id="WP_066800432.1">
    <property type="nucleotide sequence ID" value="NZ_CP014206.1"/>
</dbReference>
<reference evidence="5 7" key="2">
    <citation type="submission" date="2019-03" db="EMBL/GenBank/DDBJ databases">
        <title>Genomic Encyclopedia of Type Strains, Phase IV (KMG-IV): sequencing the most valuable type-strain genomes for metagenomic binning, comparative biology and taxonomic classification.</title>
        <authorList>
            <person name="Goeker M."/>
        </authorList>
    </citation>
    <scope>NUCLEOTIDE SEQUENCE [LARGE SCALE GENOMIC DNA]</scope>
    <source>
        <strain evidence="5 7">DSM 101483</strain>
    </source>
</reference>
<dbReference type="Proteomes" id="UP000295506">
    <property type="component" value="Unassembled WGS sequence"/>
</dbReference>
<dbReference type="Pfam" id="PF01979">
    <property type="entry name" value="Amidohydro_1"/>
    <property type="match status" value="1"/>
</dbReference>
<feature type="chain" id="PRO_5044548121" evidence="2">
    <location>
        <begin position="21"/>
        <end position="407"/>
    </location>
</feature>
<reference evidence="4 6" key="1">
    <citation type="journal article" date="2016" name="Front. Microbiol.">
        <title>Genome Sequence of the Piezophilic, Mesophilic Sulfate-Reducing Bacterium Desulfovibrio indicus J2T.</title>
        <authorList>
            <person name="Cao J."/>
            <person name="Maignien L."/>
            <person name="Shao Z."/>
            <person name="Alain K."/>
            <person name="Jebbar M."/>
        </authorList>
    </citation>
    <scope>NUCLEOTIDE SEQUENCE [LARGE SCALE GENOMIC DNA]</scope>
    <source>
        <strain evidence="4 6">J2</strain>
    </source>
</reference>
<evidence type="ECO:0000259" key="3">
    <source>
        <dbReference type="Pfam" id="PF01979"/>
    </source>
</evidence>
<feature type="domain" description="Amidohydrolase-related" evidence="3">
    <location>
        <begin position="91"/>
        <end position="386"/>
    </location>
</feature>
<dbReference type="InterPro" id="IPR051781">
    <property type="entry name" value="Metallo-dep_Hydrolase"/>
</dbReference>
<keyword evidence="1" id="KW-0411">Iron-sulfur</keyword>
<proteinExistence type="predicted"/>
<keyword evidence="1" id="KW-0479">Metal-binding</keyword>
<evidence type="ECO:0000313" key="4">
    <source>
        <dbReference type="EMBL" id="AMK10279.1"/>
    </source>
</evidence>
<dbReference type="OrthoDB" id="9782972at2"/>
<dbReference type="GO" id="GO:0051536">
    <property type="term" value="F:iron-sulfur cluster binding"/>
    <property type="evidence" value="ECO:0007669"/>
    <property type="project" value="UniProtKB-KW"/>
</dbReference>
<dbReference type="Gene3D" id="1.20.58.520">
    <property type="entry name" value="Amidohydrolase"/>
    <property type="match status" value="1"/>
</dbReference>
<dbReference type="SUPFAM" id="SSF51338">
    <property type="entry name" value="Composite domain of metallo-dependent hydrolases"/>
    <property type="match status" value="1"/>
</dbReference>
<evidence type="ECO:0000313" key="6">
    <source>
        <dbReference type="Proteomes" id="UP000055611"/>
    </source>
</evidence>
<dbReference type="AlphaFoldDB" id="A0A126QKI8"/>
<accession>A0A126QKI8</accession>
<dbReference type="PANTHER" id="PTHR43135">
    <property type="entry name" value="ALPHA-D-RIBOSE 1-METHYLPHOSPHONATE 5-TRIPHOSPHATE DIPHOSPHATASE"/>
    <property type="match status" value="1"/>
</dbReference>
<name>A0A126QKI8_9BACT</name>
<feature type="signal peptide" evidence="2">
    <location>
        <begin position="1"/>
        <end position="20"/>
    </location>
</feature>